<evidence type="ECO:0000256" key="1">
    <source>
        <dbReference type="ARBA" id="ARBA00007637"/>
    </source>
</evidence>
<accession>A0A0L0FKL4</accession>
<feature type="chain" id="PRO_5005538793" description="NAD-dependent epimerase/dehydratase domain-containing protein" evidence="4">
    <location>
        <begin position="26"/>
        <end position="446"/>
    </location>
</feature>
<organism evidence="6 7">
    <name type="scientific">Sphaeroforma arctica JP610</name>
    <dbReference type="NCBI Taxonomy" id="667725"/>
    <lineage>
        <taxon>Eukaryota</taxon>
        <taxon>Ichthyosporea</taxon>
        <taxon>Ichthyophonida</taxon>
        <taxon>Sphaeroforma</taxon>
    </lineage>
</organism>
<dbReference type="InterPro" id="IPR001509">
    <property type="entry name" value="Epimerase_deHydtase"/>
</dbReference>
<keyword evidence="4" id="KW-0732">Signal</keyword>
<dbReference type="Gene3D" id="3.90.25.10">
    <property type="entry name" value="UDP-galactose 4-epimerase, domain 1"/>
    <property type="match status" value="1"/>
</dbReference>
<dbReference type="PANTHER" id="PTHR43574">
    <property type="entry name" value="EPIMERASE-RELATED"/>
    <property type="match status" value="1"/>
</dbReference>
<name>A0A0L0FKL4_9EUKA</name>
<feature type="signal peptide" evidence="4">
    <location>
        <begin position="1"/>
        <end position="25"/>
    </location>
</feature>
<dbReference type="RefSeq" id="XP_014151207.1">
    <property type="nucleotide sequence ID" value="XM_014295732.1"/>
</dbReference>
<evidence type="ECO:0000313" key="7">
    <source>
        <dbReference type="Proteomes" id="UP000054560"/>
    </source>
</evidence>
<evidence type="ECO:0000256" key="4">
    <source>
        <dbReference type="SAM" id="SignalP"/>
    </source>
</evidence>
<keyword evidence="7" id="KW-1185">Reference proteome</keyword>
<feature type="region of interest" description="Disordered" evidence="3">
    <location>
        <begin position="34"/>
        <end position="55"/>
    </location>
</feature>
<feature type="domain" description="NAD-dependent epimerase/dehydratase" evidence="5">
    <location>
        <begin position="88"/>
        <end position="328"/>
    </location>
</feature>
<dbReference type="EMBL" id="KQ242775">
    <property type="protein sequence ID" value="KNC77305.1"/>
    <property type="molecule type" value="Genomic_DNA"/>
</dbReference>
<protein>
    <recommendedName>
        <fullName evidence="5">NAD-dependent epimerase/dehydratase domain-containing protein</fullName>
    </recommendedName>
</protein>
<gene>
    <name evidence="6" type="ORF">SARC_10233</name>
</gene>
<dbReference type="InterPro" id="IPR036291">
    <property type="entry name" value="NAD(P)-bd_dom_sf"/>
</dbReference>
<dbReference type="eggNOG" id="KOG1371">
    <property type="taxonomic scope" value="Eukaryota"/>
</dbReference>
<evidence type="ECO:0000259" key="5">
    <source>
        <dbReference type="Pfam" id="PF01370"/>
    </source>
</evidence>
<evidence type="ECO:0000256" key="2">
    <source>
        <dbReference type="ARBA" id="ARBA00023027"/>
    </source>
</evidence>
<dbReference type="Pfam" id="PF01370">
    <property type="entry name" value="Epimerase"/>
    <property type="match status" value="1"/>
</dbReference>
<dbReference type="PRINTS" id="PR01713">
    <property type="entry name" value="NUCEPIMERASE"/>
</dbReference>
<sequence>MAHDRYLVLAILTVGILYLLLDRSAEKVTYNPSNSHFEHMNNPPPTEKVRMASTSNDENPDFLQPYYRSKDDVPPINYANENDEKKIILVTGAAGFIGMHLALQLHRRNHFVVGIDNFDAYYDIHLKRDRAYELHKQNIPMFLVDVCDGDKVHALFKKYKFTHVAHLAAQAGVRYSLINPLAYVRANVQCFTNLLEVIRNYPGVKVVFASSSSVYGRNTKVPFSVFDKINAPSSLYAATKKSNEDIARVYHHLYKIPLTGLRFFTVYGPWGRPDMAVYDFSVRMLRGEKINVYSHGVLQRDFTYIDDIVDGIIAAINKGSDFEVFNLGKGHPEYVNELITEIERVMGVPAVRNEMPIQPGDVALTYADIEHTYNRLGFRPSTSLRDGITAWGIWFKEYTAFIEAGDFKKPDAFMYVLEEGSNNGAEGFMDGEQAMHNGDDNEELAL</sequence>
<keyword evidence="2" id="KW-0520">NAD</keyword>
<dbReference type="GeneID" id="25910737"/>
<dbReference type="AlphaFoldDB" id="A0A0L0FKL4"/>
<evidence type="ECO:0000313" key="6">
    <source>
        <dbReference type="EMBL" id="KNC77305.1"/>
    </source>
</evidence>
<dbReference type="Gene3D" id="3.40.50.720">
    <property type="entry name" value="NAD(P)-binding Rossmann-like Domain"/>
    <property type="match status" value="1"/>
</dbReference>
<dbReference type="Proteomes" id="UP000054560">
    <property type="component" value="Unassembled WGS sequence"/>
</dbReference>
<evidence type="ECO:0000256" key="3">
    <source>
        <dbReference type="SAM" id="MobiDB-lite"/>
    </source>
</evidence>
<comment type="similarity">
    <text evidence="1">Belongs to the NAD(P)-dependent epimerase/dehydratase family.</text>
</comment>
<reference evidence="6 7" key="1">
    <citation type="submission" date="2011-02" db="EMBL/GenBank/DDBJ databases">
        <title>The Genome Sequence of Sphaeroforma arctica JP610.</title>
        <authorList>
            <consortium name="The Broad Institute Genome Sequencing Platform"/>
            <person name="Russ C."/>
            <person name="Cuomo C."/>
            <person name="Young S.K."/>
            <person name="Zeng Q."/>
            <person name="Gargeya S."/>
            <person name="Alvarado L."/>
            <person name="Berlin A."/>
            <person name="Chapman S.B."/>
            <person name="Chen Z."/>
            <person name="Freedman E."/>
            <person name="Gellesch M."/>
            <person name="Goldberg J."/>
            <person name="Griggs A."/>
            <person name="Gujja S."/>
            <person name="Heilman E."/>
            <person name="Heiman D."/>
            <person name="Howarth C."/>
            <person name="Mehta T."/>
            <person name="Neiman D."/>
            <person name="Pearson M."/>
            <person name="Roberts A."/>
            <person name="Saif S."/>
            <person name="Shea T."/>
            <person name="Shenoy N."/>
            <person name="Sisk P."/>
            <person name="Stolte C."/>
            <person name="Sykes S."/>
            <person name="White J."/>
            <person name="Yandava C."/>
            <person name="Burger G."/>
            <person name="Gray M.W."/>
            <person name="Holland P.W.H."/>
            <person name="King N."/>
            <person name="Lang F.B.F."/>
            <person name="Roger A.J."/>
            <person name="Ruiz-Trillo I."/>
            <person name="Haas B."/>
            <person name="Nusbaum C."/>
            <person name="Birren B."/>
        </authorList>
    </citation>
    <scope>NUCLEOTIDE SEQUENCE [LARGE SCALE GENOMIC DNA]</scope>
    <source>
        <strain evidence="6 7">JP610</strain>
    </source>
</reference>
<dbReference type="SUPFAM" id="SSF51735">
    <property type="entry name" value="NAD(P)-binding Rossmann-fold domains"/>
    <property type="match status" value="1"/>
</dbReference>
<dbReference type="OrthoDB" id="202470at2759"/>
<dbReference type="STRING" id="667725.A0A0L0FKL4"/>
<proteinExistence type="inferred from homology"/>